<evidence type="ECO:0000256" key="1">
    <source>
        <dbReference type="SAM" id="MobiDB-lite"/>
    </source>
</evidence>
<sequence length="365" mass="39846">MAHPERLKGEPSARGPHPSGTTWVLVAALLGPCIGTGCRASGTVAPGRHDPKLLDPILAELGLHTAQRSNDGRPFHVLVRAVTREQFANDDYTAVAKLVMAPDDSVIKDIVVFPGQGYRVDLELDEIPEGIGVYGLYTGPEWESWKTYVEWGDALDVYLGPASGVFAAADIVPDPANAPEGSGETTSNPEEHRDVSQVSDEEAGDEEAGEPNNVLAVKLAYSHALTPPPSEDGSRPDRPVGFILSYERVLLEDWLALEISKPFYFSSGRLDSPFEVFLKWNRRFGQFEPAIGVGIASNVRVFHSGRQIDEGVNYELSLGVAATTSMAYWFNRRWGLELEVNYGYIPLAAEVEHELNLALGPLFAF</sequence>
<protein>
    <recommendedName>
        <fullName evidence="2">Type VI lipoprotein IgE-like C-terminal domain-containing protein</fullName>
    </recommendedName>
</protein>
<dbReference type="Proteomes" id="UP000238823">
    <property type="component" value="Unassembled WGS sequence"/>
</dbReference>
<gene>
    <name evidence="3" type="ORF">ENSA7_16120</name>
</gene>
<evidence type="ECO:0000313" key="4">
    <source>
        <dbReference type="Proteomes" id="UP000238823"/>
    </source>
</evidence>
<dbReference type="EMBL" id="PVNL01000038">
    <property type="protein sequence ID" value="PRQ08667.1"/>
    <property type="molecule type" value="Genomic_DNA"/>
</dbReference>
<feature type="region of interest" description="Disordered" evidence="1">
    <location>
        <begin position="172"/>
        <end position="209"/>
    </location>
</feature>
<dbReference type="AlphaFoldDB" id="A0A2S9YU81"/>
<feature type="domain" description="Type VI lipoprotein IgE-like C-terminal" evidence="2">
    <location>
        <begin position="77"/>
        <end position="150"/>
    </location>
</feature>
<dbReference type="InterPro" id="IPR054378">
    <property type="entry name" value="IgE-like_C"/>
</dbReference>
<feature type="compositionally biased region" description="Acidic residues" evidence="1">
    <location>
        <begin position="199"/>
        <end position="209"/>
    </location>
</feature>
<evidence type="ECO:0000313" key="3">
    <source>
        <dbReference type="EMBL" id="PRQ08667.1"/>
    </source>
</evidence>
<organism evidence="3 4">
    <name type="scientific">Enhygromyxa salina</name>
    <dbReference type="NCBI Taxonomy" id="215803"/>
    <lineage>
        <taxon>Bacteria</taxon>
        <taxon>Pseudomonadati</taxon>
        <taxon>Myxococcota</taxon>
        <taxon>Polyangia</taxon>
        <taxon>Nannocystales</taxon>
        <taxon>Nannocystaceae</taxon>
        <taxon>Enhygromyxa</taxon>
    </lineage>
</organism>
<proteinExistence type="predicted"/>
<evidence type="ECO:0000259" key="2">
    <source>
        <dbReference type="Pfam" id="PF22361"/>
    </source>
</evidence>
<comment type="caution">
    <text evidence="3">The sequence shown here is derived from an EMBL/GenBank/DDBJ whole genome shotgun (WGS) entry which is preliminary data.</text>
</comment>
<dbReference type="Pfam" id="PF22361">
    <property type="entry name" value="IglE_N"/>
    <property type="match status" value="1"/>
</dbReference>
<name>A0A2S9YU81_9BACT</name>
<reference evidence="3 4" key="1">
    <citation type="submission" date="2018-03" db="EMBL/GenBank/DDBJ databases">
        <title>Draft Genome Sequences of the Obligatory Marine Myxobacteria Enhygromyxa salina SWB007.</title>
        <authorList>
            <person name="Poehlein A."/>
            <person name="Moghaddam J.A."/>
            <person name="Harms H."/>
            <person name="Alanjari M."/>
            <person name="Koenig G.M."/>
            <person name="Daniel R."/>
            <person name="Schaeberle T.F."/>
        </authorList>
    </citation>
    <scope>NUCLEOTIDE SEQUENCE [LARGE SCALE GENOMIC DNA]</scope>
    <source>
        <strain evidence="3 4">SWB007</strain>
    </source>
</reference>
<accession>A0A2S9YU81</accession>